<feature type="domain" description="Serine hydroxymethyltransferase-like" evidence="4">
    <location>
        <begin position="18"/>
        <end position="388"/>
    </location>
</feature>
<keyword evidence="6" id="KW-1185">Reference proteome</keyword>
<comment type="similarity">
    <text evidence="2">Belongs to the SHMT family.</text>
</comment>
<dbReference type="SUPFAM" id="SSF53383">
    <property type="entry name" value="PLP-dependent transferases"/>
    <property type="match status" value="1"/>
</dbReference>
<accession>A0ABN8UYU0</accession>
<dbReference type="InterPro" id="IPR015422">
    <property type="entry name" value="PyrdxlP-dep_Trfase_small"/>
</dbReference>
<protein>
    <submittedName>
        <fullName evidence="5">Serine hydroxymethyltransferase (Tetrahydromethanopterin-dependent)</fullName>
    </submittedName>
</protein>
<dbReference type="PANTHER" id="PTHR11680:SF35">
    <property type="entry name" value="SERINE HYDROXYMETHYLTRANSFERASE 1"/>
    <property type="match status" value="1"/>
</dbReference>
<comment type="cofactor">
    <cofactor evidence="1">
        <name>pyridoxal 5'-phosphate</name>
        <dbReference type="ChEBI" id="CHEBI:597326"/>
    </cofactor>
</comment>
<dbReference type="Proteomes" id="UP001154015">
    <property type="component" value="Unassembled WGS sequence"/>
</dbReference>
<keyword evidence="3" id="KW-0663">Pyridoxal phosphate</keyword>
<comment type="caution">
    <text evidence="5">The sequence shown here is derived from an EMBL/GenBank/DDBJ whole genome shotgun (WGS) entry which is preliminary data.</text>
</comment>
<reference evidence="5" key="1">
    <citation type="submission" date="2022-03" db="EMBL/GenBank/DDBJ databases">
        <authorList>
            <person name="Leyn A S."/>
        </authorList>
    </citation>
    <scope>NUCLEOTIDE SEQUENCE</scope>
    <source>
        <strain evidence="5">Streptomyces globisporus 4-3</strain>
    </source>
</reference>
<evidence type="ECO:0000313" key="5">
    <source>
        <dbReference type="EMBL" id="CAH9415487.1"/>
    </source>
</evidence>
<dbReference type="EMBL" id="CAKXYP010000006">
    <property type="protein sequence ID" value="CAH9415487.1"/>
    <property type="molecule type" value="Genomic_DNA"/>
</dbReference>
<name>A0ABN8UYU0_STRGL</name>
<evidence type="ECO:0000256" key="3">
    <source>
        <dbReference type="ARBA" id="ARBA00022898"/>
    </source>
</evidence>
<evidence type="ECO:0000256" key="2">
    <source>
        <dbReference type="ARBA" id="ARBA00006376"/>
    </source>
</evidence>
<sequence length="449" mass="47619">MTDTTTAPAATQEAVAALFGALGRDQERARATLNLVPSENVLSPLARVPFALDAYARYFFDHKRMFGAWSFFGGTGAGAIEQETLLPLLRDQAQAPFVNPQPISGLNCMTAAMSALASPGDTVVLIPTDAGGHMSTAGVARRLGLHVLTLPMADAHTVDHEALGALLRSERPALVYLDQSTVLFPLDCAPLREVIDRESPRTLLHFDSSHLNGLILSKALANPLDRGADTFGGSTHKTLAGPHKGFLATRREDLSERIDASTADLVSHHHPAEVLSLAVALLELRDRDGAGYGAAILANARALAARLHERGAAVAAADRGFTGCHQVWLDTRSADEGVAMADRLYAAGVAVNRVGVPGVRGAAFRLSSAEVTRCGATEADSTELADIIADVVVDGAPTDRVASRAAALRARLYRPRYCFEDDALEDPAVPEWLRELAAAVGRGVYGEDR</sequence>
<organism evidence="5 6">
    <name type="scientific">Streptomyces globisporus</name>
    <dbReference type="NCBI Taxonomy" id="1908"/>
    <lineage>
        <taxon>Bacteria</taxon>
        <taxon>Bacillati</taxon>
        <taxon>Actinomycetota</taxon>
        <taxon>Actinomycetes</taxon>
        <taxon>Kitasatosporales</taxon>
        <taxon>Streptomycetaceae</taxon>
        <taxon>Streptomyces</taxon>
    </lineage>
</organism>
<dbReference type="InterPro" id="IPR015421">
    <property type="entry name" value="PyrdxlP-dep_Trfase_major"/>
</dbReference>
<dbReference type="Gene3D" id="3.90.1150.10">
    <property type="entry name" value="Aspartate Aminotransferase, domain 1"/>
    <property type="match status" value="1"/>
</dbReference>
<dbReference type="PANTHER" id="PTHR11680">
    <property type="entry name" value="SERINE HYDROXYMETHYLTRANSFERASE"/>
    <property type="match status" value="1"/>
</dbReference>
<proteinExistence type="inferred from homology"/>
<dbReference type="InterPro" id="IPR015424">
    <property type="entry name" value="PyrdxlP-dep_Trfase"/>
</dbReference>
<gene>
    <name evidence="5" type="ORF">SGL43_02504</name>
</gene>
<dbReference type="InterPro" id="IPR039429">
    <property type="entry name" value="SHMT-like_dom"/>
</dbReference>
<dbReference type="Pfam" id="PF00464">
    <property type="entry name" value="SHMT"/>
    <property type="match status" value="1"/>
</dbReference>
<evidence type="ECO:0000313" key="6">
    <source>
        <dbReference type="Proteomes" id="UP001154015"/>
    </source>
</evidence>
<evidence type="ECO:0000259" key="4">
    <source>
        <dbReference type="Pfam" id="PF00464"/>
    </source>
</evidence>
<dbReference type="RefSeq" id="WP_318574609.1">
    <property type="nucleotide sequence ID" value="NZ_CAKXYP010000006.1"/>
</dbReference>
<dbReference type="InterPro" id="IPR049943">
    <property type="entry name" value="Ser_HO-MeTrfase-like"/>
</dbReference>
<dbReference type="Gene3D" id="3.40.640.10">
    <property type="entry name" value="Type I PLP-dependent aspartate aminotransferase-like (Major domain)"/>
    <property type="match status" value="1"/>
</dbReference>
<evidence type="ECO:0000256" key="1">
    <source>
        <dbReference type="ARBA" id="ARBA00001933"/>
    </source>
</evidence>